<proteinExistence type="predicted"/>
<dbReference type="EMBL" id="RSDZ01000436">
    <property type="protein sequence ID" value="RXG41045.1"/>
    <property type="molecule type" value="Genomic_DNA"/>
</dbReference>
<dbReference type="Gene3D" id="3.60.10.10">
    <property type="entry name" value="Endonuclease/exonuclease/phosphatase"/>
    <property type="match status" value="1"/>
</dbReference>
<dbReference type="Pfam" id="PF14529">
    <property type="entry name" value="Exo_endo_phos_2"/>
    <property type="match status" value="1"/>
</dbReference>
<evidence type="ECO:0000313" key="5">
    <source>
        <dbReference type="Proteomes" id="UP000288725"/>
    </source>
</evidence>
<dbReference type="AlphaFoldDB" id="A0A444RIY7"/>
<protein>
    <recommendedName>
        <fullName evidence="3">Reverse transcriptase domain-containing protein</fullName>
    </recommendedName>
</protein>
<dbReference type="SUPFAM" id="SSF56219">
    <property type="entry name" value="DNase I-like"/>
    <property type="match status" value="1"/>
</dbReference>
<dbReference type="PROSITE" id="PS50878">
    <property type="entry name" value="RT_POL"/>
    <property type="match status" value="1"/>
</dbReference>
<organism evidence="4 5">
    <name type="scientific">Verticillium dahliae</name>
    <name type="common">Verticillium wilt</name>
    <dbReference type="NCBI Taxonomy" id="27337"/>
    <lineage>
        <taxon>Eukaryota</taxon>
        <taxon>Fungi</taxon>
        <taxon>Dikarya</taxon>
        <taxon>Ascomycota</taxon>
        <taxon>Pezizomycotina</taxon>
        <taxon>Sordariomycetes</taxon>
        <taxon>Hypocreomycetidae</taxon>
        <taxon>Glomerellales</taxon>
        <taxon>Plectosphaerellaceae</taxon>
        <taxon>Verticillium</taxon>
    </lineage>
</organism>
<gene>
    <name evidence="4" type="ORF">VDGE_20064</name>
</gene>
<evidence type="ECO:0000259" key="3">
    <source>
        <dbReference type="PROSITE" id="PS50878"/>
    </source>
</evidence>
<evidence type="ECO:0000313" key="4">
    <source>
        <dbReference type="EMBL" id="RXG41045.1"/>
    </source>
</evidence>
<keyword evidence="2" id="KW-0496">Mitochondrion</keyword>
<sequence length="738" mass="82232">MMRNLKVFQVNVDKTKACQEAALHFAFEQGFHIVAVQEPWCSLGSPMNKNTATNPEYKCFSPVSEWTGLDTRPRVLIYVRTGLPPAASFTISDQPCRDTIGVRVLGVNIVNIYRDYQLPTIINTITSWIPPPNTVITGDFNAHHVSWQPGIRSNQSATDIVAWINRHELMVLNRPGMPTHELGNVLDLAITNIPFAKTQIADHCYTGSDHYTLVTTIPLGPHVGQEDANHPRPKLSPADYDRFAELVADTAWLLPTNMSSHAKIDEAADALDTVLQAALDAAGTVNTKNKRARWWTQDCAASARDLHQARRHDPISMATKEAKTAFRKTVRAAKAAFWQNQIEGMKTDRDLYKIMGWDVPRSQFQSPPLRDDNTTITAPAEKADFLRRKLLERNSANEDIDPNTPTCPRRVIPWTRELGPEEVRAAVISVSNTSPGGDSITVKMFQAVWPSTKDCIHRLFQACLDQGYHPRRYRHADTVMIPKPNRDASSHKGWRPISLLLTIGKGIERLIARRMAWLCISEQVLNPQVAGALPKRSSNDIVGCLTHDVEAAMNRNQVATLVTFDIEGAFDAALKGRLSVRLREQGWPENLISWVLSFMSDRQARVRHEGHASPAAPLQCGLPQGSPASPILFLLYTEPGHRIGPEAGRFGYADDCAILCMGKTLKDTTARAQKLLNDTVNWGATNAIKFDPNKTEVMHFTKSRTPTTAHTITHDTKVIEPASAMRWLGPRRDPLPTT</sequence>
<dbReference type="Pfam" id="PF00078">
    <property type="entry name" value="RVT_1"/>
    <property type="match status" value="1"/>
</dbReference>
<evidence type="ECO:0000256" key="2">
    <source>
        <dbReference type="ARBA" id="ARBA00023128"/>
    </source>
</evidence>
<comment type="caution">
    <text evidence="4">The sequence shown here is derived from an EMBL/GenBank/DDBJ whole genome shotgun (WGS) entry which is preliminary data.</text>
</comment>
<dbReference type="GO" id="GO:0005739">
    <property type="term" value="C:mitochondrion"/>
    <property type="evidence" value="ECO:0007669"/>
    <property type="project" value="UniProtKB-SubCell"/>
</dbReference>
<comment type="subcellular location">
    <subcellularLocation>
        <location evidence="1">Mitochondrion</location>
    </subcellularLocation>
</comment>
<evidence type="ECO:0000256" key="1">
    <source>
        <dbReference type="ARBA" id="ARBA00004173"/>
    </source>
</evidence>
<dbReference type="PANTHER" id="PTHR33481">
    <property type="entry name" value="REVERSE TRANSCRIPTASE"/>
    <property type="match status" value="1"/>
</dbReference>
<dbReference type="CDD" id="cd01650">
    <property type="entry name" value="RT_nLTR_like"/>
    <property type="match status" value="1"/>
</dbReference>
<reference evidence="4 5" key="1">
    <citation type="submission" date="2018-12" db="EMBL/GenBank/DDBJ databases">
        <title>Genome of Verticillium dahliae isolate Getta Getta.</title>
        <authorList>
            <person name="Gardiner D.M."/>
        </authorList>
    </citation>
    <scope>NUCLEOTIDE SEQUENCE [LARGE SCALE GENOMIC DNA]</scope>
    <source>
        <strain evidence="4 5">Getta Getta</strain>
    </source>
</reference>
<dbReference type="GO" id="GO:0003824">
    <property type="term" value="F:catalytic activity"/>
    <property type="evidence" value="ECO:0007669"/>
    <property type="project" value="InterPro"/>
</dbReference>
<dbReference type="InterPro" id="IPR000477">
    <property type="entry name" value="RT_dom"/>
</dbReference>
<name>A0A444RIY7_VERDA</name>
<dbReference type="InterPro" id="IPR005135">
    <property type="entry name" value="Endo/exonuclease/phosphatase"/>
</dbReference>
<dbReference type="SUPFAM" id="SSF56672">
    <property type="entry name" value="DNA/RNA polymerases"/>
    <property type="match status" value="1"/>
</dbReference>
<dbReference type="PANTHER" id="PTHR33481:SF1">
    <property type="entry name" value="ENDONUCLEASE_EXONUCLEASE_PHOSPHATASE DOMAIN-CONTAINING PROTEIN-RELATED"/>
    <property type="match status" value="1"/>
</dbReference>
<dbReference type="InterPro" id="IPR043502">
    <property type="entry name" value="DNA/RNA_pol_sf"/>
</dbReference>
<accession>A0A444RIY7</accession>
<dbReference type="InterPro" id="IPR036691">
    <property type="entry name" value="Endo/exonu/phosph_ase_sf"/>
</dbReference>
<feature type="domain" description="Reverse transcriptase" evidence="3">
    <location>
        <begin position="462"/>
        <end position="732"/>
    </location>
</feature>
<dbReference type="Proteomes" id="UP000288725">
    <property type="component" value="Unassembled WGS sequence"/>
</dbReference>